<sequence length="28" mass="3408">MYSKYSQIIFNCPVPSYFTMIENNLYLK</sequence>
<gene>
    <name evidence="1" type="ORF">METZ01_LOCUS404044</name>
</gene>
<protein>
    <submittedName>
        <fullName evidence="1">Uncharacterized protein</fullName>
    </submittedName>
</protein>
<dbReference type="EMBL" id="UINC01155375">
    <property type="protein sequence ID" value="SVD51190.1"/>
    <property type="molecule type" value="Genomic_DNA"/>
</dbReference>
<dbReference type="AlphaFoldDB" id="A0A382VXS5"/>
<name>A0A382VXS5_9ZZZZ</name>
<reference evidence="1" key="1">
    <citation type="submission" date="2018-05" db="EMBL/GenBank/DDBJ databases">
        <authorList>
            <person name="Lanie J.A."/>
            <person name="Ng W.-L."/>
            <person name="Kazmierczak K.M."/>
            <person name="Andrzejewski T.M."/>
            <person name="Davidsen T.M."/>
            <person name="Wayne K.J."/>
            <person name="Tettelin H."/>
            <person name="Glass J.I."/>
            <person name="Rusch D."/>
            <person name="Podicherti R."/>
            <person name="Tsui H.-C.T."/>
            <person name="Winkler M.E."/>
        </authorList>
    </citation>
    <scope>NUCLEOTIDE SEQUENCE</scope>
</reference>
<evidence type="ECO:0000313" key="1">
    <source>
        <dbReference type="EMBL" id="SVD51190.1"/>
    </source>
</evidence>
<proteinExistence type="predicted"/>
<feature type="non-terminal residue" evidence="1">
    <location>
        <position position="28"/>
    </location>
</feature>
<organism evidence="1">
    <name type="scientific">marine metagenome</name>
    <dbReference type="NCBI Taxonomy" id="408172"/>
    <lineage>
        <taxon>unclassified sequences</taxon>
        <taxon>metagenomes</taxon>
        <taxon>ecological metagenomes</taxon>
    </lineage>
</organism>
<accession>A0A382VXS5</accession>